<dbReference type="GO" id="GO:0008360">
    <property type="term" value="P:regulation of cell shape"/>
    <property type="evidence" value="ECO:0007669"/>
    <property type="project" value="UniProtKB-KW"/>
</dbReference>
<evidence type="ECO:0000259" key="20">
    <source>
        <dbReference type="PROSITE" id="PS51387"/>
    </source>
</evidence>
<keyword evidence="15 19" id="KW-0131">Cell cycle</keyword>
<reference evidence="22 23" key="1">
    <citation type="submission" date="2018-06" db="EMBL/GenBank/DDBJ databases">
        <authorList>
            <consortium name="Pathogen Informatics"/>
            <person name="Doyle S."/>
        </authorList>
    </citation>
    <scope>NUCLEOTIDE SEQUENCE [LARGE SCALE GENOMIC DNA]</scope>
    <source>
        <strain evidence="22 23">NCTC13456</strain>
    </source>
</reference>
<feature type="domain" description="FAD-binding PCMH-type" evidence="20">
    <location>
        <begin position="16"/>
        <end position="188"/>
    </location>
</feature>
<evidence type="ECO:0000256" key="3">
    <source>
        <dbReference type="ARBA" id="ARBA00004496"/>
    </source>
</evidence>
<dbReference type="Pfam" id="PF02873">
    <property type="entry name" value="MurB_C"/>
    <property type="match status" value="1"/>
</dbReference>
<dbReference type="PROSITE" id="PS51387">
    <property type="entry name" value="FAD_PCMH"/>
    <property type="match status" value="1"/>
</dbReference>
<dbReference type="Proteomes" id="UP000254737">
    <property type="component" value="Unassembled WGS sequence"/>
</dbReference>
<keyword evidence="10 19" id="KW-0274">FAD</keyword>
<dbReference type="InterPro" id="IPR003170">
    <property type="entry name" value="MurB"/>
</dbReference>
<dbReference type="HAMAP" id="MF_00037">
    <property type="entry name" value="MurB"/>
    <property type="match status" value="1"/>
</dbReference>
<evidence type="ECO:0000256" key="19">
    <source>
        <dbReference type="HAMAP-Rule" id="MF_00037"/>
    </source>
</evidence>
<keyword evidence="7 19" id="KW-0963">Cytoplasm</keyword>
<keyword evidence="8 19" id="KW-0132">Cell division</keyword>
<keyword evidence="14 19" id="KW-0560">Oxidoreductase</keyword>
<evidence type="ECO:0000256" key="6">
    <source>
        <dbReference type="ARBA" id="ARBA00015188"/>
    </source>
</evidence>
<dbReference type="Pfam" id="PF01565">
    <property type="entry name" value="FAD_binding_4"/>
    <property type="match status" value="1"/>
</dbReference>
<keyword evidence="9 19" id="KW-0285">Flavoprotein</keyword>
<sequence length="339" mass="38343">MEIIENYSLKLYNTFGIEAKAKYFADVATIQDLRKVLVFRRQKDLPILFIGGGSNMLFVDDFPGIVLKLNLKGIEIINEDDDFVYVKAQGSENWHNFVEWTLQNDFGGLENLSLIPGNVGTAPMQNIGAYGVEVKDYIEEVQTLVLETGDERTFTNEECHFGYRESVFKNELRGQYVLVAVTFKLTKKSHKLHVEYGAIKSELEKEQIFDPTIQEISAAVIKIRQSKLPDPSQIGNSGSFFKNPVISNEEFAEIEKLHPEISHYKTDSGVKLAAGWLIEHAGWKGKRFGDAGVHDKQALVLVNYGNATGREIYDLSERIIEDVKTKYGVTLVREVNIIQ</sequence>
<dbReference type="NCBIfam" id="NF000755">
    <property type="entry name" value="PRK00046.1"/>
    <property type="match status" value="1"/>
</dbReference>
<dbReference type="GO" id="GO:0071949">
    <property type="term" value="F:FAD binding"/>
    <property type="evidence" value="ECO:0007669"/>
    <property type="project" value="InterPro"/>
</dbReference>
<feature type="active site" evidence="19">
    <location>
        <position position="164"/>
    </location>
</feature>
<dbReference type="GO" id="GO:0071555">
    <property type="term" value="P:cell wall organization"/>
    <property type="evidence" value="ECO:0007669"/>
    <property type="project" value="UniProtKB-KW"/>
</dbReference>
<dbReference type="EC" id="1.3.1.98" evidence="5 19"/>
<name>A0A376GAE4_9FLAO</name>
<comment type="subcellular location">
    <subcellularLocation>
        <location evidence="3 19">Cytoplasm</location>
    </subcellularLocation>
</comment>
<evidence type="ECO:0000256" key="18">
    <source>
        <dbReference type="ARBA" id="ARBA00048914"/>
    </source>
</evidence>
<evidence type="ECO:0000256" key="12">
    <source>
        <dbReference type="ARBA" id="ARBA00022960"/>
    </source>
</evidence>
<comment type="similarity">
    <text evidence="19">Belongs to the MurB family.</text>
</comment>
<evidence type="ECO:0000313" key="24">
    <source>
        <dbReference type="Proteomes" id="UP000267844"/>
    </source>
</evidence>
<dbReference type="STRING" id="343874.GCA_000805695_01612"/>
<evidence type="ECO:0000313" key="23">
    <source>
        <dbReference type="Proteomes" id="UP000254737"/>
    </source>
</evidence>
<dbReference type="PANTHER" id="PTHR21071:SF4">
    <property type="entry name" value="UDP-N-ACETYLENOLPYRUVOYLGLUCOSAMINE REDUCTASE"/>
    <property type="match status" value="1"/>
</dbReference>
<dbReference type="InterPro" id="IPR016169">
    <property type="entry name" value="FAD-bd_PCMH_sub2"/>
</dbReference>
<protein>
    <recommendedName>
        <fullName evidence="6 19">UDP-N-acetylenolpyruvoylglucosamine reductase</fullName>
        <ecNumber evidence="5 19">1.3.1.98</ecNumber>
    </recommendedName>
    <alternativeName>
        <fullName evidence="17 19">UDP-N-acetylmuramate dehydrogenase</fullName>
    </alternativeName>
</protein>
<dbReference type="GO" id="GO:0051301">
    <property type="term" value="P:cell division"/>
    <property type="evidence" value="ECO:0007669"/>
    <property type="project" value="UniProtKB-KW"/>
</dbReference>
<evidence type="ECO:0000256" key="14">
    <source>
        <dbReference type="ARBA" id="ARBA00023002"/>
    </source>
</evidence>
<dbReference type="EMBL" id="UFXS01000001">
    <property type="protein sequence ID" value="STD55747.1"/>
    <property type="molecule type" value="Genomic_DNA"/>
</dbReference>
<feature type="active site" description="Proton donor" evidence="19">
    <location>
        <position position="239"/>
    </location>
</feature>
<evidence type="ECO:0000256" key="13">
    <source>
        <dbReference type="ARBA" id="ARBA00022984"/>
    </source>
</evidence>
<organism evidence="22 23">
    <name type="scientific">Empedobacter falsenii</name>
    <dbReference type="NCBI Taxonomy" id="343874"/>
    <lineage>
        <taxon>Bacteria</taxon>
        <taxon>Pseudomonadati</taxon>
        <taxon>Bacteroidota</taxon>
        <taxon>Flavobacteriia</taxon>
        <taxon>Flavobacteriales</taxon>
        <taxon>Weeksellaceae</taxon>
        <taxon>Empedobacter</taxon>
    </lineage>
</organism>
<dbReference type="GO" id="GO:0009252">
    <property type="term" value="P:peptidoglycan biosynthetic process"/>
    <property type="evidence" value="ECO:0007669"/>
    <property type="project" value="UniProtKB-UniRule"/>
</dbReference>
<dbReference type="Gene3D" id="3.30.43.10">
    <property type="entry name" value="Uridine Diphospho-n-acetylenolpyruvylglucosamine Reductase, domain 2"/>
    <property type="match status" value="1"/>
</dbReference>
<evidence type="ECO:0000256" key="17">
    <source>
        <dbReference type="ARBA" id="ARBA00031026"/>
    </source>
</evidence>
<evidence type="ECO:0000313" key="21">
    <source>
        <dbReference type="EMBL" id="RRT89783.1"/>
    </source>
</evidence>
<accession>A0A376GAE4</accession>
<comment type="cofactor">
    <cofactor evidence="1 19">
        <name>FAD</name>
        <dbReference type="ChEBI" id="CHEBI:57692"/>
    </cofactor>
</comment>
<comment type="pathway">
    <text evidence="4 19">Cell wall biogenesis; peptidoglycan biosynthesis.</text>
</comment>
<dbReference type="SUPFAM" id="SSF56176">
    <property type="entry name" value="FAD-binding/transporter-associated domain-like"/>
    <property type="match status" value="1"/>
</dbReference>
<evidence type="ECO:0000313" key="22">
    <source>
        <dbReference type="EMBL" id="STD55747.1"/>
    </source>
</evidence>
<dbReference type="NCBIfam" id="TIGR00179">
    <property type="entry name" value="murB"/>
    <property type="match status" value="1"/>
</dbReference>
<evidence type="ECO:0000256" key="2">
    <source>
        <dbReference type="ARBA" id="ARBA00003921"/>
    </source>
</evidence>
<proteinExistence type="inferred from homology"/>
<feature type="active site" evidence="19">
    <location>
        <position position="334"/>
    </location>
</feature>
<dbReference type="GO" id="GO:0008762">
    <property type="term" value="F:UDP-N-acetylmuramate dehydrogenase activity"/>
    <property type="evidence" value="ECO:0007669"/>
    <property type="project" value="UniProtKB-UniRule"/>
</dbReference>
<dbReference type="AlphaFoldDB" id="A0A376GAE4"/>
<keyword evidence="16 19" id="KW-0961">Cell wall biogenesis/degradation</keyword>
<gene>
    <name evidence="19 22" type="primary">murB</name>
    <name evidence="21" type="ORF">EGI89_11100</name>
    <name evidence="22" type="ORF">NCTC13456_01727</name>
</gene>
<dbReference type="InterPro" id="IPR036635">
    <property type="entry name" value="MurB_C_sf"/>
</dbReference>
<dbReference type="SUPFAM" id="SSF56194">
    <property type="entry name" value="Uridine diphospho-N-Acetylenolpyruvylglucosamine reductase, MurB, C-terminal domain"/>
    <property type="match status" value="1"/>
</dbReference>
<dbReference type="RefSeq" id="WP_115000010.1">
    <property type="nucleotide sequence ID" value="NZ_RHPN01000025.1"/>
</dbReference>
<dbReference type="Gene3D" id="3.90.78.10">
    <property type="entry name" value="UDP-N-acetylenolpyruvoylglucosamine reductase, C-terminal domain"/>
    <property type="match status" value="1"/>
</dbReference>
<evidence type="ECO:0000256" key="4">
    <source>
        <dbReference type="ARBA" id="ARBA00004752"/>
    </source>
</evidence>
<keyword evidence="11 19" id="KW-0521">NADP</keyword>
<evidence type="ECO:0000256" key="1">
    <source>
        <dbReference type="ARBA" id="ARBA00001974"/>
    </source>
</evidence>
<dbReference type="Gene3D" id="3.30.465.10">
    <property type="match status" value="1"/>
</dbReference>
<keyword evidence="12 19" id="KW-0133">Cell shape</keyword>
<evidence type="ECO:0000256" key="7">
    <source>
        <dbReference type="ARBA" id="ARBA00022490"/>
    </source>
</evidence>
<dbReference type="PANTHER" id="PTHR21071">
    <property type="entry name" value="UDP-N-ACETYLENOLPYRUVOYLGLUCOSAMINE REDUCTASE"/>
    <property type="match status" value="1"/>
</dbReference>
<dbReference type="UniPathway" id="UPA00219"/>
<evidence type="ECO:0000256" key="11">
    <source>
        <dbReference type="ARBA" id="ARBA00022857"/>
    </source>
</evidence>
<dbReference type="GO" id="GO:0005829">
    <property type="term" value="C:cytosol"/>
    <property type="evidence" value="ECO:0007669"/>
    <property type="project" value="TreeGrafter"/>
</dbReference>
<dbReference type="EMBL" id="RHPO01000025">
    <property type="protein sequence ID" value="RRT89783.1"/>
    <property type="molecule type" value="Genomic_DNA"/>
</dbReference>
<keyword evidence="13 19" id="KW-0573">Peptidoglycan synthesis</keyword>
<comment type="function">
    <text evidence="2 19">Cell wall formation.</text>
</comment>
<dbReference type="InterPro" id="IPR036318">
    <property type="entry name" value="FAD-bd_PCMH-like_sf"/>
</dbReference>
<dbReference type="InterPro" id="IPR011601">
    <property type="entry name" value="MurB_C"/>
</dbReference>
<evidence type="ECO:0000256" key="16">
    <source>
        <dbReference type="ARBA" id="ARBA00023316"/>
    </source>
</evidence>
<comment type="catalytic activity">
    <reaction evidence="18 19">
        <text>UDP-N-acetyl-alpha-D-muramate + NADP(+) = UDP-N-acetyl-3-O-(1-carboxyvinyl)-alpha-D-glucosamine + NADPH + H(+)</text>
        <dbReference type="Rhea" id="RHEA:12248"/>
        <dbReference type="ChEBI" id="CHEBI:15378"/>
        <dbReference type="ChEBI" id="CHEBI:57783"/>
        <dbReference type="ChEBI" id="CHEBI:58349"/>
        <dbReference type="ChEBI" id="CHEBI:68483"/>
        <dbReference type="ChEBI" id="CHEBI:70757"/>
        <dbReference type="EC" id="1.3.1.98"/>
    </reaction>
</comment>
<evidence type="ECO:0000256" key="10">
    <source>
        <dbReference type="ARBA" id="ARBA00022827"/>
    </source>
</evidence>
<evidence type="ECO:0000256" key="8">
    <source>
        <dbReference type="ARBA" id="ARBA00022618"/>
    </source>
</evidence>
<evidence type="ECO:0000256" key="9">
    <source>
        <dbReference type="ARBA" id="ARBA00022630"/>
    </source>
</evidence>
<evidence type="ECO:0000256" key="15">
    <source>
        <dbReference type="ARBA" id="ARBA00023306"/>
    </source>
</evidence>
<evidence type="ECO:0000256" key="5">
    <source>
        <dbReference type="ARBA" id="ARBA00012518"/>
    </source>
</evidence>
<dbReference type="InterPro" id="IPR016167">
    <property type="entry name" value="FAD-bd_PCMH_sub1"/>
</dbReference>
<dbReference type="Proteomes" id="UP000267844">
    <property type="component" value="Unassembled WGS sequence"/>
</dbReference>
<reference evidence="21 24" key="2">
    <citation type="submission" date="2018-10" db="EMBL/GenBank/DDBJ databases">
        <title>Transmission dynamics of multidrug resistant bacteria on intensive care unit surfaces.</title>
        <authorList>
            <person name="D'Souza A.W."/>
            <person name="Potter R.F."/>
            <person name="Wallace M."/>
            <person name="Shupe A."/>
            <person name="Patel S."/>
            <person name="Sun S."/>
            <person name="Gul D."/>
            <person name="Kwon J.H."/>
            <person name="Andleeb S."/>
            <person name="Burnham C.-A.D."/>
            <person name="Dantas G."/>
        </authorList>
    </citation>
    <scope>NUCLEOTIDE SEQUENCE [LARGE SCALE GENOMIC DNA]</scope>
    <source>
        <strain evidence="21 24">WF_348</strain>
    </source>
</reference>
<dbReference type="InterPro" id="IPR016166">
    <property type="entry name" value="FAD-bd_PCMH"/>
</dbReference>
<dbReference type="InterPro" id="IPR006094">
    <property type="entry name" value="Oxid_FAD_bind_N"/>
</dbReference>